<sequence length="210" mass="22079">MTVLITGANRGIGAALVSAYAARGETAIGTARKSANGLWPLDVTRPEEFAALTDRLATTDLSLLVCNAGIYSDKGRTIDDLEPEIWAEAYATNVTGAFLTIRACLPALRRGKGKIALISSAMASDARAPGGAYIYRSSKAALLNLGRNLAKDLEIPVGIYHPGWVQTDMGGAGADITVDQAVDGLVARFDELSPQTTGIFQSYDGTTIPF</sequence>
<dbReference type="EMBL" id="CP025430">
    <property type="protein sequence ID" value="AUH65398.1"/>
    <property type="molecule type" value="Genomic_DNA"/>
</dbReference>
<evidence type="ECO:0000313" key="3">
    <source>
        <dbReference type="Proteomes" id="UP000234530"/>
    </source>
</evidence>
<dbReference type="OrthoDB" id="109589at2"/>
<dbReference type="Pfam" id="PF00106">
    <property type="entry name" value="adh_short"/>
    <property type="match status" value="1"/>
</dbReference>
<evidence type="ECO:0000256" key="1">
    <source>
        <dbReference type="RuleBase" id="RU000363"/>
    </source>
</evidence>
<reference evidence="2 3" key="1">
    <citation type="journal article" date="2013" name="Antonie Van Leeuwenhoek">
        <title>Paracoccus zhejiangensis sp. nov., isolated from activated sludge in wastewater-treatment system.</title>
        <authorList>
            <person name="Wu Z.G."/>
            <person name="Zhang D.F."/>
            <person name="Liu Y.L."/>
            <person name="Wang F."/>
            <person name="Jiang X."/>
            <person name="Li C."/>
            <person name="Li S.P."/>
            <person name="Hong Q."/>
            <person name="Li W.J."/>
        </authorList>
    </citation>
    <scope>NUCLEOTIDE SEQUENCE [LARGE SCALE GENOMIC DNA]</scope>
    <source>
        <strain evidence="2 3">J6</strain>
    </source>
</reference>
<dbReference type="PRINTS" id="PR00080">
    <property type="entry name" value="SDRFAMILY"/>
</dbReference>
<dbReference type="GO" id="GO:0016616">
    <property type="term" value="F:oxidoreductase activity, acting on the CH-OH group of donors, NAD or NADP as acceptor"/>
    <property type="evidence" value="ECO:0007669"/>
    <property type="project" value="TreeGrafter"/>
</dbReference>
<dbReference type="SUPFAM" id="SSF51735">
    <property type="entry name" value="NAD(P)-binding Rossmann-fold domains"/>
    <property type="match status" value="1"/>
</dbReference>
<evidence type="ECO:0000313" key="2">
    <source>
        <dbReference type="EMBL" id="AUH65398.1"/>
    </source>
</evidence>
<dbReference type="Proteomes" id="UP000234530">
    <property type="component" value="Chromosome"/>
</dbReference>
<keyword evidence="3" id="KW-1185">Reference proteome</keyword>
<dbReference type="PANTHER" id="PTHR45458">
    <property type="entry name" value="SHORT-CHAIN DEHYDROGENASE/REDUCTASE SDR"/>
    <property type="match status" value="1"/>
</dbReference>
<dbReference type="AlphaFoldDB" id="A0A2H5F1G3"/>
<comment type="similarity">
    <text evidence="1">Belongs to the short-chain dehydrogenases/reductases (SDR) family.</text>
</comment>
<dbReference type="Gene3D" id="3.40.50.720">
    <property type="entry name" value="NAD(P)-binding Rossmann-like Domain"/>
    <property type="match status" value="1"/>
</dbReference>
<dbReference type="KEGG" id="pzh:CX676_15505"/>
<dbReference type="PRINTS" id="PR00081">
    <property type="entry name" value="GDHRDH"/>
</dbReference>
<dbReference type="InterPro" id="IPR036291">
    <property type="entry name" value="NAD(P)-bd_dom_sf"/>
</dbReference>
<protein>
    <submittedName>
        <fullName evidence="2">Short-chain dehydrogenase</fullName>
    </submittedName>
</protein>
<dbReference type="RefSeq" id="WP_101753421.1">
    <property type="nucleotide sequence ID" value="NZ_CP025430.1"/>
</dbReference>
<dbReference type="CDD" id="cd05325">
    <property type="entry name" value="carb_red_sniffer_like_SDR_c"/>
    <property type="match status" value="1"/>
</dbReference>
<accession>A0A2H5F1G3</accession>
<gene>
    <name evidence="2" type="ORF">CX676_15505</name>
</gene>
<name>A0A2H5F1G3_9RHOB</name>
<proteinExistence type="inferred from homology"/>
<dbReference type="InterPro" id="IPR052184">
    <property type="entry name" value="SDR_enzymes"/>
</dbReference>
<organism evidence="2 3">
    <name type="scientific">Paracoccus zhejiangensis</name>
    <dbReference type="NCBI Taxonomy" id="1077935"/>
    <lineage>
        <taxon>Bacteria</taxon>
        <taxon>Pseudomonadati</taxon>
        <taxon>Pseudomonadota</taxon>
        <taxon>Alphaproteobacteria</taxon>
        <taxon>Rhodobacterales</taxon>
        <taxon>Paracoccaceae</taxon>
        <taxon>Paracoccus</taxon>
    </lineage>
</organism>
<dbReference type="InterPro" id="IPR002347">
    <property type="entry name" value="SDR_fam"/>
</dbReference>
<dbReference type="PANTHER" id="PTHR45458:SF1">
    <property type="entry name" value="SHORT CHAIN DEHYDROGENASE"/>
    <property type="match status" value="1"/>
</dbReference>